<reference evidence="2 3" key="1">
    <citation type="submission" date="2013-11" db="EMBL/GenBank/DDBJ databases">
        <title>Opisthorchis viverrini - life in the bile duct.</title>
        <authorList>
            <person name="Young N.D."/>
            <person name="Nagarajan N."/>
            <person name="Lin S.J."/>
            <person name="Korhonen P.K."/>
            <person name="Jex A.R."/>
            <person name="Hall R.S."/>
            <person name="Safavi-Hemami H."/>
            <person name="Kaewkong W."/>
            <person name="Bertrand D."/>
            <person name="Gao S."/>
            <person name="Seet Q."/>
            <person name="Wongkham S."/>
            <person name="Teh B.T."/>
            <person name="Wongkham C."/>
            <person name="Intapan P.M."/>
            <person name="Maleewong W."/>
            <person name="Yang X."/>
            <person name="Hu M."/>
            <person name="Wang Z."/>
            <person name="Hofmann A."/>
            <person name="Sternberg P.W."/>
            <person name="Tan P."/>
            <person name="Wang J."/>
            <person name="Gasser R.B."/>
        </authorList>
    </citation>
    <scope>NUCLEOTIDE SEQUENCE [LARGE SCALE GENOMIC DNA]</scope>
</reference>
<keyword evidence="3" id="KW-1185">Reference proteome</keyword>
<dbReference type="EMBL" id="KL596683">
    <property type="protein sequence ID" value="KER29185.1"/>
    <property type="molecule type" value="Genomic_DNA"/>
</dbReference>
<accession>A0A075A115</accession>
<protein>
    <submittedName>
        <fullName evidence="2">Uncharacterized protein</fullName>
    </submittedName>
</protein>
<dbReference type="OrthoDB" id="10366250at2759"/>
<dbReference type="GeneID" id="20318306"/>
<evidence type="ECO:0000313" key="3">
    <source>
        <dbReference type="Proteomes" id="UP000054324"/>
    </source>
</evidence>
<dbReference type="AlphaFoldDB" id="A0A075A115"/>
<organism evidence="2 3">
    <name type="scientific">Opisthorchis viverrini</name>
    <name type="common">Southeast Asian liver fluke</name>
    <dbReference type="NCBI Taxonomy" id="6198"/>
    <lineage>
        <taxon>Eukaryota</taxon>
        <taxon>Metazoa</taxon>
        <taxon>Spiralia</taxon>
        <taxon>Lophotrochozoa</taxon>
        <taxon>Platyhelminthes</taxon>
        <taxon>Trematoda</taxon>
        <taxon>Digenea</taxon>
        <taxon>Opisthorchiida</taxon>
        <taxon>Opisthorchiata</taxon>
        <taxon>Opisthorchiidae</taxon>
        <taxon>Opisthorchis</taxon>
    </lineage>
</organism>
<evidence type="ECO:0000256" key="1">
    <source>
        <dbReference type="SAM" id="MobiDB-lite"/>
    </source>
</evidence>
<dbReference type="CTD" id="20318306"/>
<name>A0A075A115_OPIVI</name>
<proteinExistence type="predicted"/>
<feature type="region of interest" description="Disordered" evidence="1">
    <location>
        <begin position="1"/>
        <end position="23"/>
    </location>
</feature>
<dbReference type="RefSeq" id="XP_009167042.1">
    <property type="nucleotide sequence ID" value="XM_009168778.1"/>
</dbReference>
<evidence type="ECO:0000313" key="2">
    <source>
        <dbReference type="EMBL" id="KER29185.1"/>
    </source>
</evidence>
<gene>
    <name evidence="2" type="ORF">T265_04120</name>
</gene>
<dbReference type="Proteomes" id="UP000054324">
    <property type="component" value="Unassembled WGS sequence"/>
</dbReference>
<sequence>MQFKAEFPAVPSVAPSEPGDVGGEDLVQKDLAERSSKSRIVTIRLPFDESTIPVAGRKSLPLKNAPSAVLAQSSLVRNERDLNRSAGLFPVTE</sequence>
<dbReference type="KEGG" id="ovi:T265_04120"/>